<evidence type="ECO:0000313" key="2">
    <source>
        <dbReference type="Proteomes" id="UP001239111"/>
    </source>
</evidence>
<dbReference type="Proteomes" id="UP001239111">
    <property type="component" value="Chromosome 1"/>
</dbReference>
<comment type="caution">
    <text evidence="1">The sequence shown here is derived from an EMBL/GenBank/DDBJ whole genome shotgun (WGS) entry which is preliminary data.</text>
</comment>
<accession>A0ACC2PZ21</accession>
<name>A0ACC2PZ21_9HYME</name>
<sequence length="114" mass="12775">MCLLGRTKSIAPKTRKVTIACDVSFSLEDSTTFFAGKISFLVLTTRFLSGCVRLCDDNGVGNRHHPVHLLVTSGHRNVRHNFKPIRMGFYTCPSPTDAQIDEDHHDAQQYAAKR</sequence>
<reference evidence="1" key="1">
    <citation type="submission" date="2023-04" db="EMBL/GenBank/DDBJ databases">
        <title>A chromosome-level genome assembly of the parasitoid wasp Eretmocerus hayati.</title>
        <authorList>
            <person name="Zhong Y."/>
            <person name="Liu S."/>
            <person name="Liu Y."/>
        </authorList>
    </citation>
    <scope>NUCLEOTIDE SEQUENCE</scope>
    <source>
        <strain evidence="1">ZJU_SS_LIU_2023</strain>
    </source>
</reference>
<organism evidence="1 2">
    <name type="scientific">Eretmocerus hayati</name>
    <dbReference type="NCBI Taxonomy" id="131215"/>
    <lineage>
        <taxon>Eukaryota</taxon>
        <taxon>Metazoa</taxon>
        <taxon>Ecdysozoa</taxon>
        <taxon>Arthropoda</taxon>
        <taxon>Hexapoda</taxon>
        <taxon>Insecta</taxon>
        <taxon>Pterygota</taxon>
        <taxon>Neoptera</taxon>
        <taxon>Endopterygota</taxon>
        <taxon>Hymenoptera</taxon>
        <taxon>Apocrita</taxon>
        <taxon>Proctotrupomorpha</taxon>
        <taxon>Chalcidoidea</taxon>
        <taxon>Aphelinidae</taxon>
        <taxon>Aphelininae</taxon>
        <taxon>Eretmocerus</taxon>
    </lineage>
</organism>
<protein>
    <submittedName>
        <fullName evidence="1">Uncharacterized protein</fullName>
    </submittedName>
</protein>
<proteinExistence type="predicted"/>
<dbReference type="EMBL" id="CM056741">
    <property type="protein sequence ID" value="KAJ8687919.1"/>
    <property type="molecule type" value="Genomic_DNA"/>
</dbReference>
<gene>
    <name evidence="1" type="ORF">QAD02_023714</name>
</gene>
<evidence type="ECO:0000313" key="1">
    <source>
        <dbReference type="EMBL" id="KAJ8687919.1"/>
    </source>
</evidence>
<keyword evidence="2" id="KW-1185">Reference proteome</keyword>